<accession>A0ABV2KR20</accession>
<dbReference type="EC" id="2.1.1.171" evidence="3"/>
<dbReference type="PANTHER" id="PTHR43542:SF1">
    <property type="entry name" value="METHYLTRANSFERASE"/>
    <property type="match status" value="1"/>
</dbReference>
<dbReference type="PIRSF" id="PIRSF004553">
    <property type="entry name" value="CHP00095"/>
    <property type="match status" value="1"/>
</dbReference>
<dbReference type="CDD" id="cd02440">
    <property type="entry name" value="AdoMet_MTases"/>
    <property type="match status" value="1"/>
</dbReference>
<protein>
    <submittedName>
        <fullName evidence="3">16S rRNA (Guanine966-N2)-methyltransferase</fullName>
        <ecNumber evidence="3">2.1.1.171</ecNumber>
    </submittedName>
</protein>
<dbReference type="Gene3D" id="3.40.50.150">
    <property type="entry name" value="Vaccinia Virus protein VP39"/>
    <property type="match status" value="1"/>
</dbReference>
<proteinExistence type="predicted"/>
<keyword evidence="2 3" id="KW-0808">Transferase</keyword>
<evidence type="ECO:0000256" key="1">
    <source>
        <dbReference type="ARBA" id="ARBA00022603"/>
    </source>
</evidence>
<sequence length="191" mass="21644">MRVIAGEFKGRPLKAVPGKKTRPTTDKVKEALFHRIGPYFDGGDALDLFAGSGGLGIEALSRGMDHVVFVDQQGQAIKTIQDNVKTFSLSDRCDIFRQDAFRAIKAAHKQGRQFDMIFLDPPYGQVSFDKLLAALRDYNVLRDDALIICEHPPEETLQEDIQGYEYVRTNTYSQTIAVTTYRYKNQEEDYV</sequence>
<dbReference type="SUPFAM" id="SSF53335">
    <property type="entry name" value="S-adenosyl-L-methionine-dependent methyltransferases"/>
    <property type="match status" value="1"/>
</dbReference>
<keyword evidence="4" id="KW-1185">Reference proteome</keyword>
<keyword evidence="1 3" id="KW-0489">Methyltransferase</keyword>
<gene>
    <name evidence="3" type="ORF">ABID56_000107</name>
</gene>
<dbReference type="RefSeq" id="WP_354218396.1">
    <property type="nucleotide sequence ID" value="NZ_JBEPMX010000001.1"/>
</dbReference>
<dbReference type="InterPro" id="IPR004398">
    <property type="entry name" value="RNA_MeTrfase_RsmD"/>
</dbReference>
<reference evidence="3 4" key="1">
    <citation type="submission" date="2024-06" db="EMBL/GenBank/DDBJ databases">
        <title>Genomic Encyclopedia of Type Strains, Phase IV (KMG-IV): sequencing the most valuable type-strain genomes for metagenomic binning, comparative biology and taxonomic classification.</title>
        <authorList>
            <person name="Goeker M."/>
        </authorList>
    </citation>
    <scope>NUCLEOTIDE SEQUENCE [LARGE SCALE GENOMIC DNA]</scope>
    <source>
        <strain evidence="3 4">DSM 23520</strain>
    </source>
</reference>
<evidence type="ECO:0000313" key="4">
    <source>
        <dbReference type="Proteomes" id="UP001549167"/>
    </source>
</evidence>
<dbReference type="InterPro" id="IPR002052">
    <property type="entry name" value="DNA_methylase_N6_adenine_CS"/>
</dbReference>
<dbReference type="InterPro" id="IPR029063">
    <property type="entry name" value="SAM-dependent_MTases_sf"/>
</dbReference>
<dbReference type="PANTHER" id="PTHR43542">
    <property type="entry name" value="METHYLTRANSFERASE"/>
    <property type="match status" value="1"/>
</dbReference>
<evidence type="ECO:0000256" key="2">
    <source>
        <dbReference type="ARBA" id="ARBA00022679"/>
    </source>
</evidence>
<dbReference type="GO" id="GO:0052913">
    <property type="term" value="F:16S rRNA (guanine(966)-N(2))-methyltransferase activity"/>
    <property type="evidence" value="ECO:0007669"/>
    <property type="project" value="UniProtKB-EC"/>
</dbReference>
<dbReference type="EMBL" id="JBEPMX010000001">
    <property type="protein sequence ID" value="MET3682028.1"/>
    <property type="molecule type" value="Genomic_DNA"/>
</dbReference>
<dbReference type="Proteomes" id="UP001549167">
    <property type="component" value="Unassembled WGS sequence"/>
</dbReference>
<comment type="caution">
    <text evidence="3">The sequence shown here is derived from an EMBL/GenBank/DDBJ whole genome shotgun (WGS) entry which is preliminary data.</text>
</comment>
<evidence type="ECO:0000313" key="3">
    <source>
        <dbReference type="EMBL" id="MET3682028.1"/>
    </source>
</evidence>
<dbReference type="Pfam" id="PF03602">
    <property type="entry name" value="Cons_hypoth95"/>
    <property type="match status" value="1"/>
</dbReference>
<dbReference type="PROSITE" id="PS00092">
    <property type="entry name" value="N6_MTASE"/>
    <property type="match status" value="1"/>
</dbReference>
<dbReference type="NCBIfam" id="TIGR00095">
    <property type="entry name" value="16S rRNA (guanine(966)-N(2))-methyltransferase RsmD"/>
    <property type="match status" value="1"/>
</dbReference>
<organism evidence="3 4">
    <name type="scientific">Alkalibacillus flavidus</name>
    <dbReference type="NCBI Taxonomy" id="546021"/>
    <lineage>
        <taxon>Bacteria</taxon>
        <taxon>Bacillati</taxon>
        <taxon>Bacillota</taxon>
        <taxon>Bacilli</taxon>
        <taxon>Bacillales</taxon>
        <taxon>Bacillaceae</taxon>
        <taxon>Alkalibacillus</taxon>
    </lineage>
</organism>
<name>A0ABV2KR20_9BACI</name>